<evidence type="ECO:0000313" key="2">
    <source>
        <dbReference type="Proteomes" id="UP001058003"/>
    </source>
</evidence>
<keyword evidence="2" id="KW-1185">Reference proteome</keyword>
<dbReference type="Proteomes" id="UP001058003">
    <property type="component" value="Chromosome"/>
</dbReference>
<dbReference type="AlphaFoldDB" id="A0A9Q9ME02"/>
<evidence type="ECO:0000313" key="1">
    <source>
        <dbReference type="EMBL" id="UWZ52689.1"/>
    </source>
</evidence>
<accession>A0A9Q9ME02</accession>
<sequence length="87" mass="8982">MTGRAGGGRRLRYPAAGGWARARVVHGERANTSAKRPRCRVTVDCTTRPGAGHAGVAGRSLPLPPVLLGSGGSVVRNGVPRLADVCR</sequence>
<name>A0A9Q9ME02_9ACTN</name>
<organism evidence="1 2">
    <name type="scientific">Dactylosporangium aurantiacum</name>
    <dbReference type="NCBI Taxonomy" id="35754"/>
    <lineage>
        <taxon>Bacteria</taxon>
        <taxon>Bacillati</taxon>
        <taxon>Actinomycetota</taxon>
        <taxon>Actinomycetes</taxon>
        <taxon>Micromonosporales</taxon>
        <taxon>Micromonosporaceae</taxon>
        <taxon>Dactylosporangium</taxon>
    </lineage>
</organism>
<dbReference type="RefSeq" id="WP_033359517.1">
    <property type="nucleotide sequence ID" value="NZ_CP073767.1"/>
</dbReference>
<proteinExistence type="predicted"/>
<reference evidence="1" key="1">
    <citation type="submission" date="2021-04" db="EMBL/GenBank/DDBJ databases">
        <title>Dactylosporangium aurantiacum NRRL B-8018 full assembly.</title>
        <authorList>
            <person name="Hartkoorn R.C."/>
            <person name="Beaudoing E."/>
            <person name="Hot D."/>
        </authorList>
    </citation>
    <scope>NUCLEOTIDE SEQUENCE</scope>
    <source>
        <strain evidence="1">NRRL B-8018</strain>
    </source>
</reference>
<gene>
    <name evidence="1" type="ORF">Daura_39655</name>
</gene>
<dbReference type="EMBL" id="CP073767">
    <property type="protein sequence ID" value="UWZ52689.1"/>
    <property type="molecule type" value="Genomic_DNA"/>
</dbReference>
<dbReference type="KEGG" id="daur:Daura_39655"/>
<protein>
    <submittedName>
        <fullName evidence="1">Uncharacterized protein</fullName>
    </submittedName>
</protein>